<keyword evidence="2" id="KW-1185">Reference proteome</keyword>
<name>A0ABQ8TYX7_PERAM</name>
<sequence>MAVLREGGNESPGSLKASVVSVVTLASNQVEPVSSCNRKERKTILVPQSKVVNNYGSNMGGSHRRGSVG</sequence>
<comment type="caution">
    <text evidence="1">The sequence shown here is derived from an EMBL/GenBank/DDBJ whole genome shotgun (WGS) entry which is preliminary data.</text>
</comment>
<reference evidence="1 2" key="1">
    <citation type="journal article" date="2022" name="Allergy">
        <title>Genome assembly and annotation of Periplaneta americana reveal a comprehensive cockroach allergen profile.</title>
        <authorList>
            <person name="Wang L."/>
            <person name="Xiong Q."/>
            <person name="Saelim N."/>
            <person name="Wang L."/>
            <person name="Nong W."/>
            <person name="Wan A.T."/>
            <person name="Shi M."/>
            <person name="Liu X."/>
            <person name="Cao Q."/>
            <person name="Hui J.H.L."/>
            <person name="Sookrung N."/>
            <person name="Leung T.F."/>
            <person name="Tungtrongchitr A."/>
            <person name="Tsui S.K.W."/>
        </authorList>
    </citation>
    <scope>NUCLEOTIDE SEQUENCE [LARGE SCALE GENOMIC DNA]</scope>
    <source>
        <strain evidence="1">PWHHKU_190912</strain>
    </source>
</reference>
<evidence type="ECO:0000313" key="2">
    <source>
        <dbReference type="Proteomes" id="UP001148838"/>
    </source>
</evidence>
<dbReference type="Proteomes" id="UP001148838">
    <property type="component" value="Unassembled WGS sequence"/>
</dbReference>
<protein>
    <submittedName>
        <fullName evidence="1">Uncharacterized protein</fullName>
    </submittedName>
</protein>
<accession>A0ABQ8TYX7</accession>
<organism evidence="1 2">
    <name type="scientific">Periplaneta americana</name>
    <name type="common">American cockroach</name>
    <name type="synonym">Blatta americana</name>
    <dbReference type="NCBI Taxonomy" id="6978"/>
    <lineage>
        <taxon>Eukaryota</taxon>
        <taxon>Metazoa</taxon>
        <taxon>Ecdysozoa</taxon>
        <taxon>Arthropoda</taxon>
        <taxon>Hexapoda</taxon>
        <taxon>Insecta</taxon>
        <taxon>Pterygota</taxon>
        <taxon>Neoptera</taxon>
        <taxon>Polyneoptera</taxon>
        <taxon>Dictyoptera</taxon>
        <taxon>Blattodea</taxon>
        <taxon>Blattoidea</taxon>
        <taxon>Blattidae</taxon>
        <taxon>Blattinae</taxon>
        <taxon>Periplaneta</taxon>
    </lineage>
</organism>
<evidence type="ECO:0000313" key="1">
    <source>
        <dbReference type="EMBL" id="KAJ4451946.1"/>
    </source>
</evidence>
<gene>
    <name evidence="1" type="ORF">ANN_03430</name>
</gene>
<dbReference type="EMBL" id="JAJSOF020000001">
    <property type="protein sequence ID" value="KAJ4451946.1"/>
    <property type="molecule type" value="Genomic_DNA"/>
</dbReference>
<proteinExistence type="predicted"/>